<evidence type="ECO:0000313" key="1">
    <source>
        <dbReference type="EMBL" id="CEE01115.1"/>
    </source>
</evidence>
<gene>
    <name evidence="1" type="ORF">BT1A1_1283</name>
</gene>
<reference evidence="1 2" key="1">
    <citation type="submission" date="2014-07" db="EMBL/GenBank/DDBJ databases">
        <authorList>
            <person name="Wibberg Daniel"/>
        </authorList>
    </citation>
    <scope>NUCLEOTIDE SEQUENCE [LARGE SCALE GENOMIC DNA]</scope>
</reference>
<dbReference type="RefSeq" id="WP_034769223.1">
    <property type="nucleotide sequence ID" value="NZ_CCRF01000041.1"/>
</dbReference>
<accession>A0A090IZX3</accession>
<proteinExistence type="predicted"/>
<dbReference type="EMBL" id="CCRF01000041">
    <property type="protein sequence ID" value="CEE01115.1"/>
    <property type="molecule type" value="Genomic_DNA"/>
</dbReference>
<dbReference type="GeneID" id="92960428"/>
<keyword evidence="2" id="KW-1185">Reference proteome</keyword>
<organism evidence="1 2">
    <name type="scientific">Caldibacillus thermoamylovorans</name>
    <dbReference type="NCBI Taxonomy" id="35841"/>
    <lineage>
        <taxon>Bacteria</taxon>
        <taxon>Bacillati</taxon>
        <taxon>Bacillota</taxon>
        <taxon>Bacilli</taxon>
        <taxon>Bacillales</taxon>
        <taxon>Bacillaceae</taxon>
        <taxon>Caldibacillus</taxon>
    </lineage>
</organism>
<name>A0A090IZX3_9BACI</name>
<evidence type="ECO:0000313" key="2">
    <source>
        <dbReference type="Proteomes" id="UP000040576"/>
    </source>
</evidence>
<sequence>MKIEGMIISGEFDKNAQEFTIQKIKNWYTETVVKEEQVEKLYAYLIRNKEAEEQILTLYDQLLVRLTKDEMSLLLSDLENVVSLYQ</sequence>
<protein>
    <submittedName>
        <fullName evidence="1">Uncharacterized protein</fullName>
    </submittedName>
</protein>
<dbReference type="AlphaFoldDB" id="A0A090IZX3"/>
<dbReference type="Proteomes" id="UP000040576">
    <property type="component" value="Unassembled WGS sequence"/>
</dbReference>